<dbReference type="InterPro" id="IPR007527">
    <property type="entry name" value="Znf_SWIM"/>
</dbReference>
<sequence>MASSVILMCKFGEVTLVVMATRGFGFNDLVESIHRKWQNLGSFELFYAVADHHNCILDNDEDFCSMIALAAAYGVTCVDVSVGVICSSTSECVKSLGGQNGECVRSFEYGECSTFQGEEEDPLDKFCIHHETVRLSADWVNLLKCVGQEFRGGVDDFKACLSKYAVEVGFKYKYLKNDRSRVTAECCKKLDGCTWFIHATLERSNKFFVIREFHKEHNCLGTFFSSKNPRMTSKIIAKEIVEEVRSKPSYTPIECLKHFEGRYGCLIGYYHAWLAVEKANKELYGDFQLSFDKLRWYAEELKEKNPGTVMDVEYCNETNRFIRFFLAFDACIKGFNYCRPILAVDGTFLKGRYKGTLLAAIGKDADQGLFPLAIGVVDSETEANWQWFLEKLSTVITCSRPLTFFTDRHSGLVKYVPTVFPTGYHSYCLQHLKGNLRDKLSGRLSNGFREKVVNLFNDCAHAPTVITFAKALEELCTVGGASAKNFVESLPRERWANAYFEGRRYGEVTSNAAESFNNQILKFRHLPICELVDKIRVLIMEQMCNRRLLSNKLSSYVCPVMEKKLVDRFNKGRTWHVAAANDDIFEVFSQSTVVVDLKKRTCTCCRWQIHLFPCVHAVTVIQKTKKQMHDYIDPYYTIEAIQLSYEGTINPVPTLGAPVITKESAIILPPKTRRPRGRPKVGRIRSRGEKVRQMLCGRCGKLGKHNRRTCKEAVD</sequence>
<dbReference type="InterPro" id="IPR004332">
    <property type="entry name" value="Transposase_MuDR"/>
</dbReference>
<dbReference type="PROSITE" id="PS50966">
    <property type="entry name" value="ZF_SWIM"/>
    <property type="match status" value="1"/>
</dbReference>
<evidence type="ECO:0000313" key="6">
    <source>
        <dbReference type="EMBL" id="KAG5532088.1"/>
    </source>
</evidence>
<dbReference type="PANTHER" id="PTHR31973">
    <property type="entry name" value="POLYPROTEIN, PUTATIVE-RELATED"/>
    <property type="match status" value="1"/>
</dbReference>
<evidence type="ECO:0000256" key="3">
    <source>
        <dbReference type="ARBA" id="ARBA00022833"/>
    </source>
</evidence>
<gene>
    <name evidence="6" type="ORF">RHGRI_026636</name>
</gene>
<keyword evidence="1" id="KW-0479">Metal-binding</keyword>
<evidence type="ECO:0000313" key="7">
    <source>
        <dbReference type="Proteomes" id="UP000823749"/>
    </source>
</evidence>
<protein>
    <recommendedName>
        <fullName evidence="5">SWIM-type domain-containing protein</fullName>
    </recommendedName>
</protein>
<evidence type="ECO:0000256" key="2">
    <source>
        <dbReference type="ARBA" id="ARBA00022771"/>
    </source>
</evidence>
<dbReference type="Pfam" id="PF04434">
    <property type="entry name" value="SWIM"/>
    <property type="match status" value="1"/>
</dbReference>
<evidence type="ECO:0000256" key="4">
    <source>
        <dbReference type="PROSITE-ProRule" id="PRU00325"/>
    </source>
</evidence>
<evidence type="ECO:0000259" key="5">
    <source>
        <dbReference type="PROSITE" id="PS50966"/>
    </source>
</evidence>
<keyword evidence="3" id="KW-0862">Zinc</keyword>
<name>A0AAV6IU57_9ERIC</name>
<dbReference type="Pfam" id="PF10551">
    <property type="entry name" value="MULE"/>
    <property type="match status" value="1"/>
</dbReference>
<proteinExistence type="predicted"/>
<keyword evidence="7" id="KW-1185">Reference proteome</keyword>
<dbReference type="InterPro" id="IPR006564">
    <property type="entry name" value="Znf_PMZ"/>
</dbReference>
<organism evidence="6 7">
    <name type="scientific">Rhododendron griersonianum</name>
    <dbReference type="NCBI Taxonomy" id="479676"/>
    <lineage>
        <taxon>Eukaryota</taxon>
        <taxon>Viridiplantae</taxon>
        <taxon>Streptophyta</taxon>
        <taxon>Embryophyta</taxon>
        <taxon>Tracheophyta</taxon>
        <taxon>Spermatophyta</taxon>
        <taxon>Magnoliopsida</taxon>
        <taxon>eudicotyledons</taxon>
        <taxon>Gunneridae</taxon>
        <taxon>Pentapetalae</taxon>
        <taxon>asterids</taxon>
        <taxon>Ericales</taxon>
        <taxon>Ericaceae</taxon>
        <taxon>Ericoideae</taxon>
        <taxon>Rhodoreae</taxon>
        <taxon>Rhododendron</taxon>
    </lineage>
</organism>
<accession>A0AAV6IU57</accession>
<evidence type="ECO:0000256" key="1">
    <source>
        <dbReference type="ARBA" id="ARBA00022723"/>
    </source>
</evidence>
<dbReference type="Pfam" id="PF03108">
    <property type="entry name" value="DBD_Tnp_Mut"/>
    <property type="match status" value="1"/>
</dbReference>
<keyword evidence="2 4" id="KW-0863">Zinc-finger</keyword>
<dbReference type="SMART" id="SM00575">
    <property type="entry name" value="ZnF_PMZ"/>
    <property type="match status" value="1"/>
</dbReference>
<feature type="domain" description="SWIM-type" evidence="5">
    <location>
        <begin position="591"/>
        <end position="625"/>
    </location>
</feature>
<dbReference type="PANTHER" id="PTHR31973:SF187">
    <property type="entry name" value="MUTATOR TRANSPOSASE MUDRA PROTEIN"/>
    <property type="match status" value="1"/>
</dbReference>
<dbReference type="EMBL" id="JACTNZ010000009">
    <property type="protein sequence ID" value="KAG5532088.1"/>
    <property type="molecule type" value="Genomic_DNA"/>
</dbReference>
<dbReference type="GO" id="GO:0008270">
    <property type="term" value="F:zinc ion binding"/>
    <property type="evidence" value="ECO:0007669"/>
    <property type="project" value="UniProtKB-KW"/>
</dbReference>
<dbReference type="InterPro" id="IPR018289">
    <property type="entry name" value="MULE_transposase_dom"/>
</dbReference>
<comment type="caution">
    <text evidence="6">The sequence shown here is derived from an EMBL/GenBank/DDBJ whole genome shotgun (WGS) entry which is preliminary data.</text>
</comment>
<dbReference type="Proteomes" id="UP000823749">
    <property type="component" value="Chromosome 9"/>
</dbReference>
<reference evidence="6" key="1">
    <citation type="submission" date="2020-08" db="EMBL/GenBank/DDBJ databases">
        <title>Plant Genome Project.</title>
        <authorList>
            <person name="Zhang R.-G."/>
        </authorList>
    </citation>
    <scope>NUCLEOTIDE SEQUENCE</scope>
    <source>
        <strain evidence="6">WSP0</strain>
        <tissue evidence="6">Leaf</tissue>
    </source>
</reference>
<dbReference type="AlphaFoldDB" id="A0AAV6IU57"/>